<comment type="subcellular location">
    <subcellularLocation>
        <location evidence="5">Cell membrane</location>
        <topology evidence="5">Multi-pass membrane protein</topology>
    </subcellularLocation>
    <subcellularLocation>
        <location evidence="1">Membrane</location>
        <topology evidence="1">Multi-pass membrane protein</topology>
    </subcellularLocation>
</comment>
<dbReference type="EMBL" id="PQAP01000010">
    <property type="protein sequence ID" value="PWB75386.1"/>
    <property type="molecule type" value="Genomic_DNA"/>
</dbReference>
<comment type="similarity">
    <text evidence="5">Belongs to the ABC-2 integral membrane protein family.</text>
</comment>
<feature type="transmembrane region" description="Helical" evidence="5">
    <location>
        <begin position="25"/>
        <end position="41"/>
    </location>
</feature>
<evidence type="ECO:0000256" key="2">
    <source>
        <dbReference type="ARBA" id="ARBA00022692"/>
    </source>
</evidence>
<dbReference type="GO" id="GO:0140359">
    <property type="term" value="F:ABC-type transporter activity"/>
    <property type="evidence" value="ECO:0007669"/>
    <property type="project" value="InterPro"/>
</dbReference>
<accession>A0A855X3K9</accession>
<dbReference type="PANTHER" id="PTHR43229:SF6">
    <property type="entry name" value="ABC-TYPE MULTIDRUG TRANSPORT SYSTEM, PERMEASE COMPONENT"/>
    <property type="match status" value="1"/>
</dbReference>
<keyword evidence="5" id="KW-1003">Cell membrane</keyword>
<dbReference type="InterPro" id="IPR051784">
    <property type="entry name" value="Nod_factor_ABC_transporter"/>
</dbReference>
<evidence type="ECO:0000259" key="6">
    <source>
        <dbReference type="PROSITE" id="PS51012"/>
    </source>
</evidence>
<keyword evidence="2 5" id="KW-0812">Transmembrane</keyword>
<dbReference type="InterPro" id="IPR000412">
    <property type="entry name" value="ABC_2_transport"/>
</dbReference>
<feature type="transmembrane region" description="Helical" evidence="5">
    <location>
        <begin position="106"/>
        <end position="131"/>
    </location>
</feature>
<evidence type="ECO:0000313" key="7">
    <source>
        <dbReference type="EMBL" id="PWB75386.1"/>
    </source>
</evidence>
<dbReference type="PANTHER" id="PTHR43229">
    <property type="entry name" value="NODULATION PROTEIN J"/>
    <property type="match status" value="1"/>
</dbReference>
<keyword evidence="4 5" id="KW-0472">Membrane</keyword>
<evidence type="ECO:0000256" key="4">
    <source>
        <dbReference type="ARBA" id="ARBA00023136"/>
    </source>
</evidence>
<evidence type="ECO:0000256" key="1">
    <source>
        <dbReference type="ARBA" id="ARBA00004141"/>
    </source>
</evidence>
<dbReference type="AlphaFoldDB" id="A0A855X3K9"/>
<dbReference type="GO" id="GO:0043190">
    <property type="term" value="C:ATP-binding cassette (ABC) transporter complex"/>
    <property type="evidence" value="ECO:0007669"/>
    <property type="project" value="InterPro"/>
</dbReference>
<name>A0A855X3K9_9BACT</name>
<comment type="caution">
    <text evidence="7">The sequence shown here is derived from an EMBL/GenBank/DDBJ whole genome shotgun (WGS) entry which is preliminary data.</text>
</comment>
<dbReference type="Proteomes" id="UP000250918">
    <property type="component" value="Unassembled WGS sequence"/>
</dbReference>
<dbReference type="Pfam" id="PF01061">
    <property type="entry name" value="ABC2_membrane"/>
    <property type="match status" value="1"/>
</dbReference>
<reference evidence="7 8" key="1">
    <citation type="journal article" date="2018" name="ISME J.">
        <title>A methanotrophic archaeon couples anaerobic oxidation of methane to Fe(III) reduction.</title>
        <authorList>
            <person name="Cai C."/>
            <person name="Leu A.O."/>
            <person name="Xie G.J."/>
            <person name="Guo J."/>
            <person name="Feng Y."/>
            <person name="Zhao J.X."/>
            <person name="Tyson G.W."/>
            <person name="Yuan Z."/>
            <person name="Hu S."/>
        </authorList>
    </citation>
    <scope>NUCLEOTIDE SEQUENCE [LARGE SCALE GENOMIC DNA]</scope>
    <source>
        <strain evidence="7">FeB_12</strain>
    </source>
</reference>
<keyword evidence="5" id="KW-0813">Transport</keyword>
<organism evidence="7 8">
    <name type="scientific">candidate division GN15 bacterium</name>
    <dbReference type="NCBI Taxonomy" id="2072418"/>
    <lineage>
        <taxon>Bacteria</taxon>
        <taxon>candidate division GN15</taxon>
    </lineage>
</organism>
<evidence type="ECO:0000256" key="3">
    <source>
        <dbReference type="ARBA" id="ARBA00022989"/>
    </source>
</evidence>
<dbReference type="PRINTS" id="PR00164">
    <property type="entry name" value="ABC2TRNSPORT"/>
</dbReference>
<evidence type="ECO:0000313" key="8">
    <source>
        <dbReference type="Proteomes" id="UP000250918"/>
    </source>
</evidence>
<sequence length="269" mass="29682">MSFARTYAVFLRQVYLFRGNPTRPASVFLWLVVDIIQWGFISKYLSVIGHARFDFLSAILGAIILWGFVSRVQQGMMTSFLEDVWSQNFINFFASPLKLGEYLSGLALTSIATGLTGFVLGVILAGAAFGFDVFKIGLYLIPFMAILLLFALAMGVFISGVIFRLGPTAEWLGWPIPLVLSIFSGVYYPIATLPTALRLFAQAIPTSYVFESLRGLISTGTFSPDLSRNLVIGGGLALLYLAAAYLFFIRIYRHNLESGAIAKYSAESW</sequence>
<gene>
    <name evidence="7" type="ORF">C3F09_02530</name>
</gene>
<proteinExistence type="inferred from homology"/>
<protein>
    <recommendedName>
        <fullName evidence="5">Transport permease protein</fullName>
    </recommendedName>
</protein>
<feature type="transmembrane region" description="Helical" evidence="5">
    <location>
        <begin position="229"/>
        <end position="248"/>
    </location>
</feature>
<evidence type="ECO:0000256" key="5">
    <source>
        <dbReference type="RuleBase" id="RU361157"/>
    </source>
</evidence>
<keyword evidence="3 5" id="KW-1133">Transmembrane helix</keyword>
<dbReference type="InterPro" id="IPR013525">
    <property type="entry name" value="ABC2_TM"/>
</dbReference>
<feature type="transmembrane region" description="Helical" evidence="5">
    <location>
        <begin position="53"/>
        <end position="69"/>
    </location>
</feature>
<feature type="transmembrane region" description="Helical" evidence="5">
    <location>
        <begin position="171"/>
        <end position="190"/>
    </location>
</feature>
<feature type="domain" description="ABC transmembrane type-2" evidence="6">
    <location>
        <begin position="25"/>
        <end position="251"/>
    </location>
</feature>
<dbReference type="InterPro" id="IPR047817">
    <property type="entry name" value="ABC2_TM_bact-type"/>
</dbReference>
<feature type="transmembrane region" description="Helical" evidence="5">
    <location>
        <begin position="138"/>
        <end position="165"/>
    </location>
</feature>
<dbReference type="PROSITE" id="PS51012">
    <property type="entry name" value="ABC_TM2"/>
    <property type="match status" value="1"/>
</dbReference>